<proteinExistence type="predicted"/>
<sequence>MTDFKPGDRVMWYDEEYEVKYGPFSRPHSGPEYLLAVPGMAHHYRAAAEKVTAVPEPDSRRVAGAKALHAFYHVNNNTSPWDELADCVQTTYLEYADAVLAAADAVQATTLVLYRDNDGDTWKENPDGTFSMVACVSGVDTCNYQNVPAEEFHSDFGPTAKL</sequence>
<dbReference type="RefSeq" id="WP_260221571.1">
    <property type="nucleotide sequence ID" value="NZ_JAJAGO010000019.1"/>
</dbReference>
<evidence type="ECO:0000313" key="2">
    <source>
        <dbReference type="Proteomes" id="UP001156389"/>
    </source>
</evidence>
<organism evidence="1 2">
    <name type="scientific">Streptomyces gossypii</name>
    <dbReference type="NCBI Taxonomy" id="2883101"/>
    <lineage>
        <taxon>Bacteria</taxon>
        <taxon>Bacillati</taxon>
        <taxon>Actinomycetota</taxon>
        <taxon>Actinomycetes</taxon>
        <taxon>Kitasatosporales</taxon>
        <taxon>Streptomycetaceae</taxon>
        <taxon>Streptomyces</taxon>
    </lineage>
</organism>
<accession>A0ABT2K2P4</accession>
<dbReference type="EMBL" id="JAJAGO010000019">
    <property type="protein sequence ID" value="MCT2594251.1"/>
    <property type="molecule type" value="Genomic_DNA"/>
</dbReference>
<reference evidence="1 2" key="1">
    <citation type="submission" date="2021-10" db="EMBL/GenBank/DDBJ databases">
        <title>Streptomyces gossypii sp. nov., isolated from soil collected from cotton field.</title>
        <authorList>
            <person name="Ge X."/>
            <person name="Chen X."/>
            <person name="Liu W."/>
        </authorList>
    </citation>
    <scope>NUCLEOTIDE SEQUENCE [LARGE SCALE GENOMIC DNA]</scope>
    <source>
        <strain evidence="1 2">N2-109</strain>
    </source>
</reference>
<name>A0ABT2K2P4_9ACTN</name>
<keyword evidence="2" id="KW-1185">Reference proteome</keyword>
<evidence type="ECO:0000313" key="1">
    <source>
        <dbReference type="EMBL" id="MCT2594251.1"/>
    </source>
</evidence>
<comment type="caution">
    <text evidence="1">The sequence shown here is derived from an EMBL/GenBank/DDBJ whole genome shotgun (WGS) entry which is preliminary data.</text>
</comment>
<protein>
    <submittedName>
        <fullName evidence="1">Uncharacterized protein</fullName>
    </submittedName>
</protein>
<gene>
    <name evidence="1" type="ORF">LHJ74_30825</name>
</gene>
<dbReference type="Proteomes" id="UP001156389">
    <property type="component" value="Unassembled WGS sequence"/>
</dbReference>